<keyword evidence="2" id="KW-1185">Reference proteome</keyword>
<proteinExistence type="predicted"/>
<dbReference type="EMBL" id="RCNR01000018">
    <property type="protein sequence ID" value="MUH36391.1"/>
    <property type="molecule type" value="Genomic_DNA"/>
</dbReference>
<sequence>MELDNIEKLLEKYFEADTTVAEEKLLQTYFSKDEIPENLQQYVPLFNFMDGAKEEQFSKKVVLEQETKGSGNSLYKWMSIAAAVLLMFGVYLGKTYYDEKEIEQQQALYAYNETKKALDMLSQNMERGTEKMGYLNEFVVAKQKIYNKN</sequence>
<dbReference type="RefSeq" id="WP_155599971.1">
    <property type="nucleotide sequence ID" value="NZ_RCNR01000018.1"/>
</dbReference>
<gene>
    <name evidence="1" type="ORF">D9O36_11120</name>
</gene>
<dbReference type="OrthoDB" id="1098521at2"/>
<dbReference type="AlphaFoldDB" id="A0A7X3D1U3"/>
<comment type="caution">
    <text evidence="1">The sequence shown here is derived from an EMBL/GenBank/DDBJ whole genome shotgun (WGS) entry which is preliminary data.</text>
</comment>
<protein>
    <submittedName>
        <fullName evidence="1">Uncharacterized protein</fullName>
    </submittedName>
</protein>
<organism evidence="1 2">
    <name type="scientific">Zobellia amurskyensis</name>
    <dbReference type="NCBI Taxonomy" id="248905"/>
    <lineage>
        <taxon>Bacteria</taxon>
        <taxon>Pseudomonadati</taxon>
        <taxon>Bacteroidota</taxon>
        <taxon>Flavobacteriia</taxon>
        <taxon>Flavobacteriales</taxon>
        <taxon>Flavobacteriaceae</taxon>
        <taxon>Zobellia</taxon>
    </lineage>
</organism>
<dbReference type="Proteomes" id="UP000540519">
    <property type="component" value="Unassembled WGS sequence"/>
</dbReference>
<name>A0A7X3D1U3_9FLAO</name>
<evidence type="ECO:0000313" key="2">
    <source>
        <dbReference type="Proteomes" id="UP000540519"/>
    </source>
</evidence>
<reference evidence="1 2" key="1">
    <citation type="journal article" date="2019" name="Mar. Drugs">
        <title>Comparative Genomics and CAZyme Genome Repertoires of Marine Zobellia amurskyensis KMM 3526(T) and Zobellia laminariae KMM 3676(T).</title>
        <authorList>
            <person name="Chernysheva N."/>
            <person name="Bystritskaya E."/>
            <person name="Stenkova A."/>
            <person name="Golovkin I."/>
            <person name="Nedashkovskaya O."/>
            <person name="Isaeva M."/>
        </authorList>
    </citation>
    <scope>NUCLEOTIDE SEQUENCE [LARGE SCALE GENOMIC DNA]</scope>
    <source>
        <strain evidence="1 2">KMM 3526</strain>
    </source>
</reference>
<evidence type="ECO:0000313" key="1">
    <source>
        <dbReference type="EMBL" id="MUH36391.1"/>
    </source>
</evidence>
<accession>A0A7X3D1U3</accession>